<dbReference type="EMBL" id="QGNA01000001">
    <property type="protein sequence ID" value="PWS39013.1"/>
    <property type="molecule type" value="Genomic_DNA"/>
</dbReference>
<dbReference type="GO" id="GO:0015995">
    <property type="term" value="P:chlorophyll biosynthetic process"/>
    <property type="evidence" value="ECO:0007669"/>
    <property type="project" value="UniProtKB-KW"/>
</dbReference>
<dbReference type="Proteomes" id="UP000245765">
    <property type="component" value="Unassembled WGS sequence"/>
</dbReference>
<keyword evidence="9" id="KW-1185">Reference proteome</keyword>
<dbReference type="OrthoDB" id="8559716at2"/>
<feature type="transmembrane region" description="Helical" evidence="7">
    <location>
        <begin position="31"/>
        <end position="50"/>
    </location>
</feature>
<keyword evidence="6" id="KW-0149">Chlorophyll biosynthesis</keyword>
<feature type="transmembrane region" description="Helical" evidence="7">
    <location>
        <begin position="55"/>
        <end position="74"/>
    </location>
</feature>
<dbReference type="InterPro" id="IPR050475">
    <property type="entry name" value="Prenyltransferase_related"/>
</dbReference>
<keyword evidence="3 7" id="KW-0812">Transmembrane</keyword>
<dbReference type="AlphaFoldDB" id="A0A317FKC5"/>
<evidence type="ECO:0000313" key="9">
    <source>
        <dbReference type="Proteomes" id="UP000245765"/>
    </source>
</evidence>
<evidence type="ECO:0000256" key="3">
    <source>
        <dbReference type="ARBA" id="ARBA00022692"/>
    </source>
</evidence>
<gene>
    <name evidence="8" type="ORF">DFH01_07145</name>
</gene>
<dbReference type="GO" id="GO:0016765">
    <property type="term" value="F:transferase activity, transferring alkyl or aryl (other than methyl) groups"/>
    <property type="evidence" value="ECO:0007669"/>
    <property type="project" value="InterPro"/>
</dbReference>
<organism evidence="8 9">
    <name type="scientific">Falsiroseomonas bella</name>
    <dbReference type="NCBI Taxonomy" id="2184016"/>
    <lineage>
        <taxon>Bacteria</taxon>
        <taxon>Pseudomonadati</taxon>
        <taxon>Pseudomonadota</taxon>
        <taxon>Alphaproteobacteria</taxon>
        <taxon>Acetobacterales</taxon>
        <taxon>Roseomonadaceae</taxon>
        <taxon>Falsiroseomonas</taxon>
    </lineage>
</organism>
<dbReference type="InterPro" id="IPR006372">
    <property type="entry name" value="Chl_synth"/>
</dbReference>
<accession>A0A317FKC5</accession>
<feature type="transmembrane region" description="Helical" evidence="7">
    <location>
        <begin position="106"/>
        <end position="138"/>
    </location>
</feature>
<comment type="subcellular location">
    <subcellularLocation>
        <location evidence="1">Membrane</location>
        <topology evidence="1">Multi-pass membrane protein</topology>
    </subcellularLocation>
</comment>
<evidence type="ECO:0000313" key="8">
    <source>
        <dbReference type="EMBL" id="PWS39013.1"/>
    </source>
</evidence>
<dbReference type="NCBIfam" id="NF005742">
    <property type="entry name" value="PRK07566.1"/>
    <property type="match status" value="1"/>
</dbReference>
<keyword evidence="2" id="KW-1003">Cell membrane</keyword>
<dbReference type="RefSeq" id="WP_109869634.1">
    <property type="nucleotide sequence ID" value="NZ_QGNA01000001.1"/>
</dbReference>
<dbReference type="GO" id="GO:0016020">
    <property type="term" value="C:membrane"/>
    <property type="evidence" value="ECO:0007669"/>
    <property type="project" value="UniProtKB-SubCell"/>
</dbReference>
<evidence type="ECO:0000256" key="2">
    <source>
        <dbReference type="ARBA" id="ARBA00022475"/>
    </source>
</evidence>
<name>A0A317FKC5_9PROT</name>
<reference evidence="9" key="1">
    <citation type="submission" date="2018-05" db="EMBL/GenBank/DDBJ databases">
        <authorList>
            <person name="Du Z."/>
            <person name="Wang X."/>
        </authorList>
    </citation>
    <scope>NUCLEOTIDE SEQUENCE [LARGE SCALE GENOMIC DNA]</scope>
    <source>
        <strain evidence="9">CQN31</strain>
    </source>
</reference>
<proteinExistence type="predicted"/>
<dbReference type="PANTHER" id="PTHR42723">
    <property type="entry name" value="CHLOROPHYLL SYNTHASE"/>
    <property type="match status" value="1"/>
</dbReference>
<dbReference type="PANTHER" id="PTHR42723:SF1">
    <property type="entry name" value="CHLOROPHYLL SYNTHASE, CHLOROPLASTIC"/>
    <property type="match status" value="1"/>
</dbReference>
<dbReference type="InterPro" id="IPR000537">
    <property type="entry name" value="UbiA_prenyltransferase"/>
</dbReference>
<dbReference type="InterPro" id="IPR044878">
    <property type="entry name" value="UbiA_sf"/>
</dbReference>
<evidence type="ECO:0000256" key="4">
    <source>
        <dbReference type="ARBA" id="ARBA00022989"/>
    </source>
</evidence>
<dbReference type="Gene3D" id="1.20.120.1780">
    <property type="entry name" value="UbiA prenyltransferase"/>
    <property type="match status" value="1"/>
</dbReference>
<dbReference type="Gene3D" id="1.10.357.140">
    <property type="entry name" value="UbiA prenyltransferase"/>
    <property type="match status" value="1"/>
</dbReference>
<evidence type="ECO:0000256" key="6">
    <source>
        <dbReference type="ARBA" id="ARBA00023171"/>
    </source>
</evidence>
<keyword evidence="4 7" id="KW-1133">Transmembrane helix</keyword>
<evidence type="ECO:0000256" key="7">
    <source>
        <dbReference type="SAM" id="Phobius"/>
    </source>
</evidence>
<evidence type="ECO:0000256" key="1">
    <source>
        <dbReference type="ARBA" id="ARBA00004141"/>
    </source>
</evidence>
<dbReference type="NCBIfam" id="TIGR01476">
    <property type="entry name" value="chlor_syn_BchG"/>
    <property type="match status" value="1"/>
</dbReference>
<evidence type="ECO:0000256" key="5">
    <source>
        <dbReference type="ARBA" id="ARBA00023136"/>
    </source>
</evidence>
<feature type="transmembrane region" description="Helical" evidence="7">
    <location>
        <begin position="279"/>
        <end position="300"/>
    </location>
</feature>
<feature type="transmembrane region" description="Helical" evidence="7">
    <location>
        <begin position="250"/>
        <end position="267"/>
    </location>
</feature>
<comment type="caution">
    <text evidence="8">The sequence shown here is derived from an EMBL/GenBank/DDBJ whole genome shotgun (WGS) entry which is preliminary data.</text>
</comment>
<dbReference type="CDD" id="cd13958">
    <property type="entry name" value="PT_UbiA_chlorophyll"/>
    <property type="match status" value="1"/>
</dbReference>
<sequence length="301" mass="31791">MSGEAGISGTTTPRTRPSPAVVLELLKPVTWFPPMFAFACGVVASGASLAERWPLAMLGVLLAGPLVCGMSQAVNDWFDRHVDAVNEPHRPIPSGRMPGRWGLYVAIGWTCVSLVVGALLGPWGFGATVLACILAWIYSAPPLRLKRSGIWGPLACGLSYESLPWITGAAVLSGMAPDPRVVAVAVLYGLAAHGIMTINDFKSIEGDRRFGLRSLPVMLGPERAALAACWIMAVPQMLVVALLLAWGHPIAAGIVTVVLALQGLSMRKWLTDPRGLAPWYNGAGVTLFVTGMMTCSVALAP</sequence>
<dbReference type="Pfam" id="PF01040">
    <property type="entry name" value="UbiA"/>
    <property type="match status" value="1"/>
</dbReference>
<keyword evidence="5 7" id="KW-0472">Membrane</keyword>
<protein>
    <submittedName>
        <fullName evidence="8">Chlorophyll synthase ChlG</fullName>
    </submittedName>
</protein>